<dbReference type="SUPFAM" id="SSF51905">
    <property type="entry name" value="FAD/NAD(P)-binding domain"/>
    <property type="match status" value="1"/>
</dbReference>
<dbReference type="AlphaFoldDB" id="A0A7S4UFF7"/>
<dbReference type="InterPro" id="IPR036188">
    <property type="entry name" value="FAD/NAD-bd_sf"/>
</dbReference>
<organism evidence="1">
    <name type="scientific">Alexandrium monilatum</name>
    <dbReference type="NCBI Taxonomy" id="311494"/>
    <lineage>
        <taxon>Eukaryota</taxon>
        <taxon>Sar</taxon>
        <taxon>Alveolata</taxon>
        <taxon>Dinophyceae</taxon>
        <taxon>Gonyaulacales</taxon>
        <taxon>Pyrocystaceae</taxon>
        <taxon>Alexandrium</taxon>
    </lineage>
</organism>
<dbReference type="EMBL" id="HBNR01002257">
    <property type="protein sequence ID" value="CAE4561973.1"/>
    <property type="molecule type" value="Transcribed_RNA"/>
</dbReference>
<reference evidence="1" key="1">
    <citation type="submission" date="2021-01" db="EMBL/GenBank/DDBJ databases">
        <authorList>
            <person name="Corre E."/>
            <person name="Pelletier E."/>
            <person name="Niang G."/>
            <person name="Scheremetjew M."/>
            <person name="Finn R."/>
            <person name="Kale V."/>
            <person name="Holt S."/>
            <person name="Cochrane G."/>
            <person name="Meng A."/>
            <person name="Brown T."/>
            <person name="Cohen L."/>
        </authorList>
    </citation>
    <scope>NUCLEOTIDE SEQUENCE</scope>
    <source>
        <strain evidence="1">CCMP3105</strain>
    </source>
</reference>
<evidence type="ECO:0000313" key="1">
    <source>
        <dbReference type="EMBL" id="CAE4561973.1"/>
    </source>
</evidence>
<dbReference type="Pfam" id="PF13450">
    <property type="entry name" value="NAD_binding_8"/>
    <property type="match status" value="1"/>
</dbReference>
<name>A0A7S4UFF7_9DINO</name>
<protein>
    <recommendedName>
        <fullName evidence="2">Amine oxidase domain-containing protein</fullName>
    </recommendedName>
</protein>
<proteinExistence type="predicted"/>
<dbReference type="Gene3D" id="3.50.50.60">
    <property type="entry name" value="FAD/NAD(P)-binding domain"/>
    <property type="match status" value="1"/>
</dbReference>
<gene>
    <name evidence="1" type="ORF">AMON00008_LOCUS1592</name>
</gene>
<evidence type="ECO:0008006" key="2">
    <source>
        <dbReference type="Google" id="ProtNLM"/>
    </source>
</evidence>
<sequence length="525" mass="56480">MAQALFGSSRLQPESALGPCAFAAVAAVAAMARGGWCALLCLQLARAAQHEPSAACDVAAVGGGWAGVYFAYRMAEAGSQVCLFEATDRIGGRTFSHTLEAGRRRERFTLDVGAYRFTPDMHLPGDVILKVLRLPTACYEPDCEPAGKDFPPPFMFNYTAPLRRIVDAEGMPAGYVTAIEGLVEEIKARGGKVFMDARLVDLEPAANVTKLVFANFTVAAKQVLLNLPRQSLLGLPSLAAATPRRTAKMQACVKFDMPPELFPGGLFKGKSLSKAYAFYDDAWWHTRLNKTEGQWPENAFDPITTSQGVPIGIHFNDGPVRCEAPGKGCRGFLQVFYSIADTGFFTSIRKDPEQPLGVVTPDADSEGRLSRVHAAVLEALGPLFERAGVAPPAEAPSMLVVGVWDRTGHGQTAPTKVYYSTSSSLPGGPDPLERACGVPGLTEREYREAMLTPLGSPRVLAANNDWSALQTERLFGDWAEESLLQAERGLRLLGLPRPAWLDEGYYEKNVAQAAGGPGSTAELVV</sequence>
<accession>A0A7S4UFF7</accession>